<dbReference type="PROSITE" id="PS50003">
    <property type="entry name" value="PH_DOMAIN"/>
    <property type="match status" value="2"/>
</dbReference>
<feature type="compositionally biased region" description="Basic and acidic residues" evidence="9">
    <location>
        <begin position="132"/>
        <end position="145"/>
    </location>
</feature>
<feature type="region of interest" description="Disordered" evidence="9">
    <location>
        <begin position="263"/>
        <end position="308"/>
    </location>
</feature>
<keyword evidence="5 8" id="KW-0863">Zinc-finger</keyword>
<feature type="domain" description="PH" evidence="10">
    <location>
        <begin position="1220"/>
        <end position="1316"/>
    </location>
</feature>
<evidence type="ECO:0000256" key="3">
    <source>
        <dbReference type="ARBA" id="ARBA00022658"/>
    </source>
</evidence>
<feature type="compositionally biased region" description="Basic and acidic residues" evidence="9">
    <location>
        <begin position="474"/>
        <end position="488"/>
    </location>
</feature>
<evidence type="ECO:0008006" key="15">
    <source>
        <dbReference type="Google" id="ProtNLM"/>
    </source>
</evidence>
<dbReference type="InterPro" id="IPR000219">
    <property type="entry name" value="DH_dom"/>
</dbReference>
<dbReference type="InterPro" id="IPR051092">
    <property type="entry name" value="FYVE_RhoGEF_PH"/>
</dbReference>
<dbReference type="InterPro" id="IPR001849">
    <property type="entry name" value="PH_domain"/>
</dbReference>
<dbReference type="InParanoid" id="E9HLZ5"/>
<dbReference type="InterPro" id="IPR017455">
    <property type="entry name" value="Znf_FYVE-rel"/>
</dbReference>
<feature type="compositionally biased region" description="Pro residues" evidence="9">
    <location>
        <begin position="76"/>
        <end position="85"/>
    </location>
</feature>
<dbReference type="Gene3D" id="1.20.900.10">
    <property type="entry name" value="Dbl homology (DH) domain"/>
    <property type="match status" value="1"/>
</dbReference>
<evidence type="ECO:0000259" key="12">
    <source>
        <dbReference type="PROSITE" id="PS50178"/>
    </source>
</evidence>
<dbReference type="CDD" id="cd15743">
    <property type="entry name" value="FYVE_FGD6"/>
    <property type="match status" value="1"/>
</dbReference>
<dbReference type="SMART" id="SM00325">
    <property type="entry name" value="RhoGEF"/>
    <property type="match status" value="1"/>
</dbReference>
<dbReference type="InterPro" id="IPR000306">
    <property type="entry name" value="Znf_FYVE"/>
</dbReference>
<dbReference type="GO" id="GO:0008270">
    <property type="term" value="F:zinc ion binding"/>
    <property type="evidence" value="ECO:0007669"/>
    <property type="project" value="UniProtKB-KW"/>
</dbReference>
<dbReference type="PROSITE" id="PS50010">
    <property type="entry name" value="DH_2"/>
    <property type="match status" value="1"/>
</dbReference>
<dbReference type="Pfam" id="PF00621">
    <property type="entry name" value="RhoGEF"/>
    <property type="match status" value="1"/>
</dbReference>
<feature type="compositionally biased region" description="Basic and acidic residues" evidence="9">
    <location>
        <begin position="557"/>
        <end position="566"/>
    </location>
</feature>
<gene>
    <name evidence="13" type="ORF">DAPPUDRAFT_331275</name>
</gene>
<dbReference type="InterPro" id="IPR035899">
    <property type="entry name" value="DBL_dom_sf"/>
</dbReference>
<dbReference type="PANTHER" id="PTHR12673:SF267">
    <property type="entry name" value="PROTEIN CBG10230"/>
    <property type="match status" value="1"/>
</dbReference>
<dbReference type="InterPro" id="IPR011993">
    <property type="entry name" value="PH-like_dom_sf"/>
</dbReference>
<dbReference type="HOGENOM" id="CLU_260186_0_0_1"/>
<feature type="region of interest" description="Disordered" evidence="9">
    <location>
        <begin position="649"/>
        <end position="669"/>
    </location>
</feature>
<evidence type="ECO:0000256" key="2">
    <source>
        <dbReference type="ARBA" id="ARBA00022490"/>
    </source>
</evidence>
<feature type="region of interest" description="Disordered" evidence="9">
    <location>
        <begin position="1"/>
        <end position="28"/>
    </location>
</feature>
<dbReference type="InterPro" id="IPR013083">
    <property type="entry name" value="Znf_RING/FYVE/PHD"/>
</dbReference>
<evidence type="ECO:0000259" key="11">
    <source>
        <dbReference type="PROSITE" id="PS50010"/>
    </source>
</evidence>
<dbReference type="eggNOG" id="KOG1729">
    <property type="taxonomic scope" value="Eukaryota"/>
</dbReference>
<evidence type="ECO:0000256" key="5">
    <source>
        <dbReference type="ARBA" id="ARBA00022771"/>
    </source>
</evidence>
<evidence type="ECO:0000313" key="13">
    <source>
        <dbReference type="EMBL" id="EFX67223.1"/>
    </source>
</evidence>
<dbReference type="Pfam" id="PF01363">
    <property type="entry name" value="FYVE"/>
    <property type="match status" value="1"/>
</dbReference>
<dbReference type="OMA" id="THYSNEA"/>
<feature type="region of interest" description="Disordered" evidence="9">
    <location>
        <begin position="451"/>
        <end position="526"/>
    </location>
</feature>
<dbReference type="SMART" id="SM00233">
    <property type="entry name" value="PH"/>
    <property type="match status" value="2"/>
</dbReference>
<dbReference type="GO" id="GO:0005856">
    <property type="term" value="C:cytoskeleton"/>
    <property type="evidence" value="ECO:0007669"/>
    <property type="project" value="UniProtKB-SubCell"/>
</dbReference>
<dbReference type="Proteomes" id="UP000000305">
    <property type="component" value="Unassembled WGS sequence"/>
</dbReference>
<dbReference type="CDD" id="cd00160">
    <property type="entry name" value="RhoGEF"/>
    <property type="match status" value="1"/>
</dbReference>
<evidence type="ECO:0000256" key="8">
    <source>
        <dbReference type="PROSITE-ProRule" id="PRU00091"/>
    </source>
</evidence>
<dbReference type="SUPFAM" id="SSF48065">
    <property type="entry name" value="DBL homology domain (DH-domain)"/>
    <property type="match status" value="1"/>
</dbReference>
<keyword evidence="3" id="KW-0344">Guanine-nucleotide releasing factor</keyword>
<feature type="compositionally biased region" description="Polar residues" evidence="9">
    <location>
        <begin position="17"/>
        <end position="28"/>
    </location>
</feature>
<evidence type="ECO:0000256" key="9">
    <source>
        <dbReference type="SAM" id="MobiDB-lite"/>
    </source>
</evidence>
<comment type="subcellular location">
    <subcellularLocation>
        <location evidence="1">Cytoplasm</location>
        <location evidence="1">Cytoskeleton</location>
    </subcellularLocation>
</comment>
<feature type="region of interest" description="Disordered" evidence="9">
    <location>
        <begin position="45"/>
        <end position="145"/>
    </location>
</feature>
<dbReference type="PROSITE" id="PS50178">
    <property type="entry name" value="ZF_FYVE"/>
    <property type="match status" value="1"/>
</dbReference>
<evidence type="ECO:0000256" key="4">
    <source>
        <dbReference type="ARBA" id="ARBA00022723"/>
    </source>
</evidence>
<keyword evidence="7" id="KW-0206">Cytoskeleton</keyword>
<feature type="region of interest" description="Disordered" evidence="9">
    <location>
        <begin position="366"/>
        <end position="387"/>
    </location>
</feature>
<feature type="compositionally biased region" description="Polar residues" evidence="9">
    <location>
        <begin position="281"/>
        <end position="290"/>
    </location>
</feature>
<evidence type="ECO:0000256" key="7">
    <source>
        <dbReference type="ARBA" id="ARBA00023212"/>
    </source>
</evidence>
<evidence type="ECO:0000256" key="1">
    <source>
        <dbReference type="ARBA" id="ARBA00004245"/>
    </source>
</evidence>
<dbReference type="SUPFAM" id="SSF50729">
    <property type="entry name" value="PH domain-like"/>
    <property type="match status" value="2"/>
</dbReference>
<feature type="domain" description="PH" evidence="10">
    <location>
        <begin position="934"/>
        <end position="1035"/>
    </location>
</feature>
<dbReference type="Pfam" id="PF00169">
    <property type="entry name" value="PH"/>
    <property type="match status" value="2"/>
</dbReference>
<dbReference type="EMBL" id="GL732683">
    <property type="protein sequence ID" value="EFX67223.1"/>
    <property type="molecule type" value="Genomic_DNA"/>
</dbReference>
<dbReference type="CDD" id="cd13389">
    <property type="entry name" value="PH1_FGD5_FGD6"/>
    <property type="match status" value="1"/>
</dbReference>
<proteinExistence type="predicted"/>
<dbReference type="Gene3D" id="3.30.40.10">
    <property type="entry name" value="Zinc/RING finger domain, C3HC4 (zinc finger)"/>
    <property type="match status" value="1"/>
</dbReference>
<sequence>MAEGSPNIGLLKPPVFSTVNGNTPPYNISHSPVVVPKFKISRGTQANASIQRNISKFSPSPPVPAKPASLCKQPRSPAPPVPPKPGALKSPSPTKPAISPKPALPPKPIMRSCTTGSLTREPVVPPNRPQRSRTEQHLLTDKTEKSIPKYQDRVPVNSVQQVAVKQSRKSASLGRLEGVRCCAMLVNETNERCLQRDSGFISCSLENVGQSPQKFIGQHPHIPVTSLPIAPPRRRRKSADNYEPIYAVIDFSKKRNRRHLLLQDQSNGKNLEQPVEEKTGEVNSSMTMEQSVPEPSCESTTNDGEDSVTDSSALEVSALNATITSSQLDSDIEIIANSLATITSLFEDISHAADSVPAIRSYAAKEPEEFQDDSSSSVEENRLEEQTSEIGQTVIARLVFGGTVVQQTDLLPAVHSADNRRKRTKEFCTALKDVMPQSSAGLDMLSDTLSVRDRKNSPREPSPSPSSSSASSSDSKEGDIFSGKHFDPDVVSCGSLGDVDTSDATRQNSVDDEVETSHSASAVNLTVDGKERRNSFGLRRTLDTLFTSLSSKSGVRKAAEKRKTLDFDSSSTDTDNVIATSRPHVFVSRPAPPLPSHKFNRGDRAYKSVQPPEKGRSNSVDGSLAPLDRRHVSLSPVISSPESVLTQQSQLLSIDQSTSSSPVPTHYSNEAGSCISLMEQSLDRTKAGSPERSSSELENDMLCHSLDGKERKAYMTAKEIASSERVFVDCLRLICVDFRAAVKKASIGSNGRDTVSPVIPEAELNKILNYLPQLQNLNHELLNDFELRLHNWSTQPKIADVIVRKGPFLKLYSAYIRDFQSQSAQLEECVQKYPRFAKVLKQFEQSERCKSLSLKHYMLKPVQRLPQYRLLLEVYLRHLNENSPDYNDTLVALKVVSDVAEHANNSMKQEDNFQKLIHLQSRLGNCEIIKPGRYIIKEGELDKVSRKMLQPRYFILLNDCLLYTSYLSSPSPSCGLKLHHELPLSRMEVHLPAVSATEENANEFNVISTARSFTLAASSMQVRNEWMNVLSEAIAELQSKQQTFPSKILTESSESRLRLGQQAPVWIPDSRVTMCQLCTAAFSITFRRHHCRACGKVVCRSCSSRKAGLEYLKFRSARVCDDCFDEINGQEGSVIEEGMDSSNCSSLIETDLSASLVNVPPVCFVHAFNDEVGSRRPSSDPVSQSTSQAGLRAQHVRRDFRKERRYIPPRLMEVPANDAESQISGYLSRRIRRSWKKNWFVLKDKVLYIYKAPEDVVALDTIPVLGYEVQTFQEVVEEIEQNEFQLFHPKQSPIVFQAENAVLTKKWIEALSSATIL</sequence>
<feature type="compositionally biased region" description="Polar residues" evidence="9">
    <location>
        <begin position="45"/>
        <end position="54"/>
    </location>
</feature>
<keyword evidence="14" id="KW-1185">Reference proteome</keyword>
<evidence type="ECO:0000313" key="14">
    <source>
        <dbReference type="Proteomes" id="UP000000305"/>
    </source>
</evidence>
<dbReference type="CDD" id="cd13237">
    <property type="entry name" value="PH2_FGD5_FGD6"/>
    <property type="match status" value="1"/>
</dbReference>
<feature type="domain" description="FYVE-type" evidence="12">
    <location>
        <begin position="1069"/>
        <end position="1128"/>
    </location>
</feature>
<dbReference type="STRING" id="6669.E9HLZ5"/>
<dbReference type="PANTHER" id="PTHR12673">
    <property type="entry name" value="FACIOGENITAL DYSPLASIA PROTEIN"/>
    <property type="match status" value="1"/>
</dbReference>
<organism evidence="13 14">
    <name type="scientific">Daphnia pulex</name>
    <name type="common">Water flea</name>
    <dbReference type="NCBI Taxonomy" id="6669"/>
    <lineage>
        <taxon>Eukaryota</taxon>
        <taxon>Metazoa</taxon>
        <taxon>Ecdysozoa</taxon>
        <taxon>Arthropoda</taxon>
        <taxon>Crustacea</taxon>
        <taxon>Branchiopoda</taxon>
        <taxon>Diplostraca</taxon>
        <taxon>Cladocera</taxon>
        <taxon>Anomopoda</taxon>
        <taxon>Daphniidae</taxon>
        <taxon>Daphnia</taxon>
    </lineage>
</organism>
<dbReference type="Gene3D" id="2.30.29.30">
    <property type="entry name" value="Pleckstrin-homology domain (PH domain)/Phosphotyrosine-binding domain (PTB)"/>
    <property type="match status" value="2"/>
</dbReference>
<reference evidence="13 14" key="1">
    <citation type="journal article" date="2011" name="Science">
        <title>The ecoresponsive genome of Daphnia pulex.</title>
        <authorList>
            <person name="Colbourne J.K."/>
            <person name="Pfrender M.E."/>
            <person name="Gilbert D."/>
            <person name="Thomas W.K."/>
            <person name="Tucker A."/>
            <person name="Oakley T.H."/>
            <person name="Tokishita S."/>
            <person name="Aerts A."/>
            <person name="Arnold G.J."/>
            <person name="Basu M.K."/>
            <person name="Bauer D.J."/>
            <person name="Caceres C.E."/>
            <person name="Carmel L."/>
            <person name="Casola C."/>
            <person name="Choi J.H."/>
            <person name="Detter J.C."/>
            <person name="Dong Q."/>
            <person name="Dusheyko S."/>
            <person name="Eads B.D."/>
            <person name="Frohlich T."/>
            <person name="Geiler-Samerotte K.A."/>
            <person name="Gerlach D."/>
            <person name="Hatcher P."/>
            <person name="Jogdeo S."/>
            <person name="Krijgsveld J."/>
            <person name="Kriventseva E.V."/>
            <person name="Kultz D."/>
            <person name="Laforsch C."/>
            <person name="Lindquist E."/>
            <person name="Lopez J."/>
            <person name="Manak J.R."/>
            <person name="Muller J."/>
            <person name="Pangilinan J."/>
            <person name="Patwardhan R.P."/>
            <person name="Pitluck S."/>
            <person name="Pritham E.J."/>
            <person name="Rechtsteiner A."/>
            <person name="Rho M."/>
            <person name="Rogozin I.B."/>
            <person name="Sakarya O."/>
            <person name="Salamov A."/>
            <person name="Schaack S."/>
            <person name="Shapiro H."/>
            <person name="Shiga Y."/>
            <person name="Skalitzky C."/>
            <person name="Smith Z."/>
            <person name="Souvorov A."/>
            <person name="Sung W."/>
            <person name="Tang Z."/>
            <person name="Tsuchiya D."/>
            <person name="Tu H."/>
            <person name="Vos H."/>
            <person name="Wang M."/>
            <person name="Wolf Y.I."/>
            <person name="Yamagata H."/>
            <person name="Yamada T."/>
            <person name="Ye Y."/>
            <person name="Shaw J.R."/>
            <person name="Andrews J."/>
            <person name="Crease T.J."/>
            <person name="Tang H."/>
            <person name="Lucas S.M."/>
            <person name="Robertson H.M."/>
            <person name="Bork P."/>
            <person name="Koonin E.V."/>
            <person name="Zdobnov E.M."/>
            <person name="Grigoriev I.V."/>
            <person name="Lynch M."/>
            <person name="Boore J.L."/>
        </authorList>
    </citation>
    <scope>NUCLEOTIDE SEQUENCE [LARGE SCALE GENOMIC DNA]</scope>
</reference>
<keyword evidence="4" id="KW-0479">Metal-binding</keyword>
<keyword evidence="6" id="KW-0862">Zinc</keyword>
<dbReference type="KEGG" id="dpx:DAPPUDRAFT_331275"/>
<evidence type="ECO:0000256" key="6">
    <source>
        <dbReference type="ARBA" id="ARBA00022833"/>
    </source>
</evidence>
<evidence type="ECO:0000259" key="10">
    <source>
        <dbReference type="PROSITE" id="PS50003"/>
    </source>
</evidence>
<dbReference type="GO" id="GO:0005085">
    <property type="term" value="F:guanyl-nucleotide exchange factor activity"/>
    <property type="evidence" value="ECO:0000318"/>
    <property type="project" value="GO_Central"/>
</dbReference>
<feature type="region of interest" description="Disordered" evidence="9">
    <location>
        <begin position="552"/>
        <end position="627"/>
    </location>
</feature>
<keyword evidence="2" id="KW-0963">Cytoplasm</keyword>
<name>E9HLZ5_DAPPU</name>
<accession>E9HLZ5</accession>
<dbReference type="GO" id="GO:0005737">
    <property type="term" value="C:cytoplasm"/>
    <property type="evidence" value="ECO:0000318"/>
    <property type="project" value="GO_Central"/>
</dbReference>
<dbReference type="OrthoDB" id="245697at2759"/>
<dbReference type="SMART" id="SM00064">
    <property type="entry name" value="FYVE"/>
    <property type="match status" value="1"/>
</dbReference>
<feature type="region of interest" description="Disordered" evidence="9">
    <location>
        <begin position="681"/>
        <end position="701"/>
    </location>
</feature>
<protein>
    <recommendedName>
        <fullName evidence="15">FYVE, RhoGEF and PH domain-containing protein</fullName>
    </recommendedName>
</protein>
<feature type="domain" description="DH" evidence="11">
    <location>
        <begin position="712"/>
        <end position="906"/>
    </location>
</feature>